<keyword evidence="2" id="KW-0413">Isomerase</keyword>
<comment type="caution">
    <text evidence="4">The sequence shown here is derived from an EMBL/GenBank/DDBJ whole genome shotgun (WGS) entry which is preliminary data.</text>
</comment>
<dbReference type="PROSITE" id="PS00923">
    <property type="entry name" value="ASP_GLU_RACEMASE_1"/>
    <property type="match status" value="1"/>
</dbReference>
<feature type="transmembrane region" description="Helical" evidence="3">
    <location>
        <begin position="91"/>
        <end position="112"/>
    </location>
</feature>
<evidence type="ECO:0000256" key="1">
    <source>
        <dbReference type="ARBA" id="ARBA00007847"/>
    </source>
</evidence>
<proteinExistence type="inferred from homology"/>
<dbReference type="InterPro" id="IPR018187">
    <property type="entry name" value="Asp/Glu_racemase_AS_1"/>
</dbReference>
<dbReference type="InterPro" id="IPR001920">
    <property type="entry name" value="Asp/Glu_race"/>
</dbReference>
<dbReference type="NCBIfam" id="TIGR00035">
    <property type="entry name" value="asp_race"/>
    <property type="match status" value="1"/>
</dbReference>
<reference evidence="4 5" key="1">
    <citation type="journal article" date="2016" name="Nat. Commun.">
        <title>Thousands of microbial genomes shed light on interconnected biogeochemical processes in an aquifer system.</title>
        <authorList>
            <person name="Anantharaman K."/>
            <person name="Brown C.T."/>
            <person name="Hug L.A."/>
            <person name="Sharon I."/>
            <person name="Castelle C.J."/>
            <person name="Probst A.J."/>
            <person name="Thomas B.C."/>
            <person name="Singh A."/>
            <person name="Wilkins M.J."/>
            <person name="Karaoz U."/>
            <person name="Brodie E.L."/>
            <person name="Williams K.H."/>
            <person name="Hubbard S.S."/>
            <person name="Banfield J.F."/>
        </authorList>
    </citation>
    <scope>NUCLEOTIDE SEQUENCE [LARGE SCALE GENOMIC DNA]</scope>
</reference>
<gene>
    <name evidence="4" type="ORF">A3J93_04080</name>
</gene>
<keyword evidence="3" id="KW-1133">Transmembrane helix</keyword>
<keyword evidence="3" id="KW-0472">Membrane</keyword>
<dbReference type="Gene3D" id="3.40.50.1860">
    <property type="match status" value="2"/>
</dbReference>
<dbReference type="PANTHER" id="PTHR21198:SF7">
    <property type="entry name" value="ASPARTATE-GLUTAMATE RACEMASE FAMILY"/>
    <property type="match status" value="1"/>
</dbReference>
<evidence type="ECO:0000313" key="4">
    <source>
        <dbReference type="EMBL" id="OGH88419.1"/>
    </source>
</evidence>
<dbReference type="Proteomes" id="UP000177907">
    <property type="component" value="Unassembled WGS sequence"/>
</dbReference>
<dbReference type="InterPro" id="IPR004380">
    <property type="entry name" value="Asp_race"/>
</dbReference>
<dbReference type="GO" id="GO:0047661">
    <property type="term" value="F:amino-acid racemase activity"/>
    <property type="evidence" value="ECO:0007669"/>
    <property type="project" value="InterPro"/>
</dbReference>
<dbReference type="EMBL" id="MFQZ01000002">
    <property type="protein sequence ID" value="OGH88419.1"/>
    <property type="molecule type" value="Genomic_DNA"/>
</dbReference>
<organism evidence="4 5">
    <name type="scientific">Candidatus Magasanikbacteria bacterium RIFOXYC2_FULL_42_28</name>
    <dbReference type="NCBI Taxonomy" id="1798704"/>
    <lineage>
        <taxon>Bacteria</taxon>
        <taxon>Candidatus Magasanikiibacteriota</taxon>
    </lineage>
</organism>
<sequence length="256" mass="28948">MKKKIIGVLGGMGPESTAIYYHALIKQCQKQYGAQYDQDFPEIFIYNLPIPNIVEGLEKPEETLAQLVKGAKKIDSIGVDFMVMPCNTAHYFYPGMAKSISIPFICIFLATAKKIKAKGYKKVGFLATETTIKYKSFEKDFEKNDIELILPEQVDQESLTKIIMNILAGRKLDSDKEQMKQIIERLKTKGAEAVVLACTDLPILFKQKDMDIEVFDTVEILAEATVQYAIGKIGNEILEQDENSPMYFKKYKSDSI</sequence>
<accession>A0A1F6NWW9</accession>
<dbReference type="AlphaFoldDB" id="A0A1F6NWW9"/>
<evidence type="ECO:0000256" key="2">
    <source>
        <dbReference type="ARBA" id="ARBA00023235"/>
    </source>
</evidence>
<dbReference type="PROSITE" id="PS00924">
    <property type="entry name" value="ASP_GLU_RACEMASE_2"/>
    <property type="match status" value="1"/>
</dbReference>
<evidence type="ECO:0000313" key="5">
    <source>
        <dbReference type="Proteomes" id="UP000177907"/>
    </source>
</evidence>
<dbReference type="InterPro" id="IPR015942">
    <property type="entry name" value="Asp/Glu/hydantoin_racemase"/>
</dbReference>
<dbReference type="STRING" id="1798704.A3J93_04080"/>
<dbReference type="Pfam" id="PF01177">
    <property type="entry name" value="Asp_Glu_race"/>
    <property type="match status" value="1"/>
</dbReference>
<protein>
    <recommendedName>
        <fullName evidence="6">Aspartate racemase</fullName>
    </recommendedName>
</protein>
<dbReference type="InterPro" id="IPR033134">
    <property type="entry name" value="Asp/Glu_racemase_AS_2"/>
</dbReference>
<evidence type="ECO:0000256" key="3">
    <source>
        <dbReference type="SAM" id="Phobius"/>
    </source>
</evidence>
<name>A0A1F6NWW9_9BACT</name>
<dbReference type="SUPFAM" id="SSF53681">
    <property type="entry name" value="Aspartate/glutamate racemase"/>
    <property type="match status" value="2"/>
</dbReference>
<dbReference type="PANTHER" id="PTHR21198">
    <property type="entry name" value="GLUTAMATE RACEMASE"/>
    <property type="match status" value="1"/>
</dbReference>
<comment type="similarity">
    <text evidence="1">Belongs to the aspartate/glutamate racemases family.</text>
</comment>
<keyword evidence="3" id="KW-0812">Transmembrane</keyword>
<evidence type="ECO:0008006" key="6">
    <source>
        <dbReference type="Google" id="ProtNLM"/>
    </source>
</evidence>